<dbReference type="GO" id="GO:0005886">
    <property type="term" value="C:plasma membrane"/>
    <property type="evidence" value="ECO:0007669"/>
    <property type="project" value="UniProtKB-SubCell"/>
</dbReference>
<protein>
    <recommendedName>
        <fullName evidence="8">Magnesium transporter MgtE</fullName>
    </recommendedName>
</protein>
<dbReference type="InterPro" id="IPR006669">
    <property type="entry name" value="MgtE_transporter"/>
</dbReference>
<evidence type="ECO:0000256" key="1">
    <source>
        <dbReference type="ARBA" id="ARBA00004141"/>
    </source>
</evidence>
<dbReference type="PANTHER" id="PTHR43773:SF1">
    <property type="entry name" value="MAGNESIUM TRANSPORTER MGTE"/>
    <property type="match status" value="1"/>
</dbReference>
<dbReference type="EMBL" id="CP000776">
    <property type="protein sequence ID" value="ABS52105.1"/>
    <property type="molecule type" value="Genomic_DNA"/>
</dbReference>
<comment type="similarity">
    <text evidence="2 8">Belongs to the SLC41A transporter family.</text>
</comment>
<keyword evidence="3 8" id="KW-0813">Transport</keyword>
<evidence type="ECO:0000313" key="10">
    <source>
        <dbReference type="EMBL" id="ABS52105.1"/>
    </source>
</evidence>
<keyword evidence="5 8" id="KW-0460">Magnesium</keyword>
<keyword evidence="8" id="KW-1003">Cell membrane</keyword>
<evidence type="ECO:0000256" key="7">
    <source>
        <dbReference type="ARBA" id="ARBA00023136"/>
    </source>
</evidence>
<dbReference type="eggNOG" id="COG2239">
    <property type="taxonomic scope" value="Bacteria"/>
</dbReference>
<dbReference type="AlphaFoldDB" id="A7I3Q8"/>
<reference evidence="11" key="1">
    <citation type="submission" date="2007-07" db="EMBL/GenBank/DDBJ databases">
        <title>Complete genome sequence of Campylobacter hominis ATCC BAA-381, a commensal isolated from the human gastrointestinal tract.</title>
        <authorList>
            <person name="Fouts D.E."/>
            <person name="Mongodin E.F."/>
            <person name="Puiu D."/>
            <person name="Sebastian Y."/>
            <person name="Miller W.G."/>
            <person name="Mandrell R.E."/>
            <person name="Nelson K.E."/>
        </authorList>
    </citation>
    <scope>NUCLEOTIDE SEQUENCE [LARGE SCALE GENOMIC DNA]</scope>
    <source>
        <strain evidence="11">ATCC BAA-381 / LMG 19568 / NCTC 13146 / CH001A</strain>
    </source>
</reference>
<dbReference type="CDD" id="cd04606">
    <property type="entry name" value="CBS_pair_Mg_transporter"/>
    <property type="match status" value="1"/>
</dbReference>
<dbReference type="Gene3D" id="1.10.357.20">
    <property type="entry name" value="SLC41 divalent cation transporters, integral membrane domain"/>
    <property type="match status" value="1"/>
</dbReference>
<name>A7I3Q8_CAMHC</name>
<feature type="transmembrane region" description="Helical" evidence="8">
    <location>
        <begin position="393"/>
        <end position="418"/>
    </location>
</feature>
<dbReference type="SMART" id="SM00924">
    <property type="entry name" value="MgtE_N"/>
    <property type="match status" value="1"/>
</dbReference>
<dbReference type="PANTHER" id="PTHR43773">
    <property type="entry name" value="MAGNESIUM TRANSPORTER MGTE"/>
    <property type="match status" value="1"/>
</dbReference>
<dbReference type="SUPFAM" id="SSF161093">
    <property type="entry name" value="MgtE membrane domain-like"/>
    <property type="match status" value="1"/>
</dbReference>
<evidence type="ECO:0000256" key="8">
    <source>
        <dbReference type="RuleBase" id="RU362011"/>
    </source>
</evidence>
<feature type="transmembrane region" description="Helical" evidence="8">
    <location>
        <begin position="291"/>
        <end position="311"/>
    </location>
</feature>
<keyword evidence="6 8" id="KW-1133">Transmembrane helix</keyword>
<evidence type="ECO:0000259" key="9">
    <source>
        <dbReference type="SMART" id="SM00924"/>
    </source>
</evidence>
<dbReference type="OrthoDB" id="9790355at2"/>
<dbReference type="SUPFAM" id="SSF54631">
    <property type="entry name" value="CBS-domain pair"/>
    <property type="match status" value="1"/>
</dbReference>
<keyword evidence="7 8" id="KW-0472">Membrane</keyword>
<evidence type="ECO:0000256" key="5">
    <source>
        <dbReference type="ARBA" id="ARBA00022842"/>
    </source>
</evidence>
<dbReference type="InterPro" id="IPR006667">
    <property type="entry name" value="SLC41_membr_dom"/>
</dbReference>
<dbReference type="InterPro" id="IPR046342">
    <property type="entry name" value="CBS_dom_sf"/>
</dbReference>
<dbReference type="GO" id="GO:0046872">
    <property type="term" value="F:metal ion binding"/>
    <property type="evidence" value="ECO:0007669"/>
    <property type="project" value="UniProtKB-KW"/>
</dbReference>
<evidence type="ECO:0000256" key="6">
    <source>
        <dbReference type="ARBA" id="ARBA00022989"/>
    </source>
</evidence>
<dbReference type="NCBIfam" id="TIGR00400">
    <property type="entry name" value="mgtE"/>
    <property type="match status" value="1"/>
</dbReference>
<comment type="subunit">
    <text evidence="8">Homodimer.</text>
</comment>
<keyword evidence="8" id="KW-0479">Metal-binding</keyword>
<feature type="transmembrane region" description="Helical" evidence="8">
    <location>
        <begin position="317"/>
        <end position="344"/>
    </location>
</feature>
<dbReference type="InterPro" id="IPR036739">
    <property type="entry name" value="SLC41_membr_dom_sf"/>
</dbReference>
<feature type="transmembrane region" description="Helical" evidence="8">
    <location>
        <begin position="365"/>
        <end position="387"/>
    </location>
</feature>
<dbReference type="Pfam" id="PF01769">
    <property type="entry name" value="MgtE"/>
    <property type="match status" value="1"/>
</dbReference>
<dbReference type="InterPro" id="IPR006668">
    <property type="entry name" value="Mg_transptr_MgtE_intracell_dom"/>
</dbReference>
<dbReference type="Pfam" id="PF03448">
    <property type="entry name" value="MgtE_N"/>
    <property type="match status" value="1"/>
</dbReference>
<keyword evidence="4 8" id="KW-0812">Transmembrane</keyword>
<dbReference type="STRING" id="360107.CHAB381_1626"/>
<dbReference type="RefSeq" id="WP_012109454.1">
    <property type="nucleotide sequence ID" value="NC_009714.1"/>
</dbReference>
<evidence type="ECO:0000313" key="11">
    <source>
        <dbReference type="Proteomes" id="UP000002407"/>
    </source>
</evidence>
<accession>A7I3Q8</accession>
<feature type="transmembrane region" description="Helical" evidence="8">
    <location>
        <begin position="430"/>
        <end position="453"/>
    </location>
</feature>
<keyword evidence="11" id="KW-1185">Reference proteome</keyword>
<evidence type="ECO:0000256" key="3">
    <source>
        <dbReference type="ARBA" id="ARBA00022448"/>
    </source>
</evidence>
<dbReference type="HOGENOM" id="CLU_037408_1_0_7"/>
<dbReference type="GO" id="GO:0015095">
    <property type="term" value="F:magnesium ion transmembrane transporter activity"/>
    <property type="evidence" value="ECO:0007669"/>
    <property type="project" value="UniProtKB-UniRule"/>
</dbReference>
<evidence type="ECO:0000256" key="4">
    <source>
        <dbReference type="ARBA" id="ARBA00022692"/>
    </source>
</evidence>
<dbReference type="SUPFAM" id="SSF158791">
    <property type="entry name" value="MgtE N-terminal domain-like"/>
    <property type="match status" value="1"/>
</dbReference>
<proteinExistence type="inferred from homology"/>
<sequence length="454" mass="50652">METQELETAKEQLDSHIDDTLKDELSSVDLAEHLKTIKKHDETQFAKYLKELDPESLANAALEMPDHMLEDVIEIVPKDKITQGISELESDDQAELLDNISDIDENKAKEFFEELDEKDRADILKIAKYDEDEAGAYMQTEIFSAKGSETLKSAIDRLKILKEKEEIENVFQLFIVDEKNHLKSAIALSDLIIYDFSLTLNEIIEKSNYDYKPHVAIDTENVNDVIQDFDEFDLNVMPVIDANGVLLGRITSDDIHDLIEDRATEQLYNLAGVNDEAEEEETVVKSGKARAAWLFVNLCTAIISSIIIGFFDKTIESVVALAILMPIVASMGGNTGTQALTVTVRRLALGEIEFKDKKRVLFREVAIALVNGMIFATLMGIVAYFWFHIPLLGFVIAASMIINLTLAGFFGTVIPLTLKKLGIDPAVGSSVVLTTFTDIIGFFSFLGLATWVLL</sequence>
<gene>
    <name evidence="10" type="primary">mgtE</name>
    <name evidence="10" type="ordered locus">CHAB381_1626</name>
</gene>
<feature type="domain" description="Magnesium transporter MgtE intracellular" evidence="9">
    <location>
        <begin position="25"/>
        <end position="134"/>
    </location>
</feature>
<organism evidence="10 11">
    <name type="scientific">Campylobacter hominis (strain ATCC BAA-381 / DSM 21671 / CCUG 45161 / LMG 19568 / NCTC 13146 / CH001A)</name>
    <dbReference type="NCBI Taxonomy" id="360107"/>
    <lineage>
        <taxon>Bacteria</taxon>
        <taxon>Pseudomonadati</taxon>
        <taxon>Campylobacterota</taxon>
        <taxon>Epsilonproteobacteria</taxon>
        <taxon>Campylobacterales</taxon>
        <taxon>Campylobacteraceae</taxon>
        <taxon>Campylobacter</taxon>
    </lineage>
</organism>
<dbReference type="KEGG" id="cha:CHAB381_1626"/>
<comment type="function">
    <text evidence="8">Acts as a magnesium transporter.</text>
</comment>
<evidence type="ECO:0000256" key="2">
    <source>
        <dbReference type="ARBA" id="ARBA00009749"/>
    </source>
</evidence>
<dbReference type="Proteomes" id="UP000002407">
    <property type="component" value="Chromosome"/>
</dbReference>
<comment type="subcellular location">
    <subcellularLocation>
        <location evidence="8">Cell membrane</location>
        <topology evidence="8">Multi-pass membrane protein</topology>
    </subcellularLocation>
    <subcellularLocation>
        <location evidence="1">Membrane</location>
        <topology evidence="1">Multi-pass membrane protein</topology>
    </subcellularLocation>
</comment>
<dbReference type="Gene3D" id="3.10.580.10">
    <property type="entry name" value="CBS-domain"/>
    <property type="match status" value="1"/>
</dbReference>